<evidence type="ECO:0000313" key="2">
    <source>
        <dbReference type="Proteomes" id="UP000067626"/>
    </source>
</evidence>
<reference evidence="1 2" key="1">
    <citation type="submission" date="2015-07" db="EMBL/GenBank/DDBJ databases">
        <title>Genome analysis of myxobacterium Chondromyces crocatus Cm c5 reveals a high potential for natural compound synthesis and the genetic basis for the loss of fruiting body formation.</title>
        <authorList>
            <person name="Zaburannyi N."/>
            <person name="Bunk B."/>
            <person name="Maier J."/>
            <person name="Overmann J."/>
            <person name="Mueller R."/>
        </authorList>
    </citation>
    <scope>NUCLEOTIDE SEQUENCE [LARGE SCALE GENOMIC DNA]</scope>
    <source>
        <strain evidence="1 2">Cm c5</strain>
    </source>
</reference>
<dbReference type="PATRIC" id="fig|52.7.peg.6579"/>
<sequence>MSQSQYVGQMITVVNAEHRTSLGARSDGGVQARAESYGAQFSWTVDDAGNGLVYLVSEHGLQLGARPDGSVYLSSNRLEWERWRITGVDQGAVAITSAEHKTNLSARPDGSLFMAGHVQAWEKWSVATATLLGKSVVFANAEHRTRLVAAPDGGLSASKIRPFWETWTLESAGDGQYYLVNPHGRLLGSKADGAVYTTENRAEWERWRIKAAGQGAFAIVSAQHGLNLGARPDGSVYTVGHVQEWERWRVIEALGARQIRELVQRYAPTLFFHPEEPYVVGSPQRFLDEATMFQVDTGTSSALRGQAANLPTHPDAKDKVYLTVPQDKRAGNLDEAEALVRVKLNGEGQYLDLQYWFFYPYNGHATAKAFPFKDHLSLAPFGRHEGDWEHVTFRFVRDTMALESVYMSQHAGGTWFGQPAQDLEWERGRPVVYSSLNGHACYPRADSNIHPRSHVSKLYDVGLRNDTSRGRSKDFIGKCQILCANYLSPTVFPPPKWLDFTGRWGKIGQLLRPSFGGVPEPIKGALEKIVNSLPKDIFSESGPEGPARKGSWNATWSGDDESVSPPWLPGRGLITFYQGQKDGGELWRTFSDGTQWSRDAQIPHVGMSDSPSAVRFNGQIYCFHQGYGDCGELWYNVFDGNRWLGDTKVQHVGMSSSPSAVVFNGKLYCFHQGGGNCGELWYSVFDGNRWLGATKVQHVGMSSSPSAVVFNGKLYCFHQGHGDNGELWYSVFDGNRWLGDTKVQHVGMSSSPSAAVYNGKLYCFHEGYGNCGELWYSVFDGNRWLGDTKVERVGMSDSPSAVVFDGKLYCFHQGHGDNGELWYSVFDGSTWHADTRLQGVGLSAGPSVIAIE</sequence>
<dbReference type="Gene3D" id="2.80.10.50">
    <property type="match status" value="2"/>
</dbReference>
<dbReference type="EMBL" id="CP012159">
    <property type="protein sequence ID" value="AKT41760.1"/>
    <property type="molecule type" value="Genomic_DNA"/>
</dbReference>
<keyword evidence="2" id="KW-1185">Reference proteome</keyword>
<protein>
    <submittedName>
        <fullName evidence="1">Uncharacterized protein</fullName>
    </submittedName>
</protein>
<accession>A0A0K1ELK0</accession>
<dbReference type="InterPro" id="IPR008999">
    <property type="entry name" value="Actin-crosslinking"/>
</dbReference>
<proteinExistence type="predicted"/>
<name>A0A0K1ELK0_CHOCO</name>
<dbReference type="Pfam" id="PF06101">
    <property type="entry name" value="Vps62"/>
    <property type="match status" value="1"/>
</dbReference>
<dbReference type="AlphaFoldDB" id="A0A0K1ELK0"/>
<dbReference type="CDD" id="cd00257">
    <property type="entry name" value="beta-trefoil_FSCN-like"/>
    <property type="match status" value="2"/>
</dbReference>
<dbReference type="KEGG" id="ccro:CMC5_059710"/>
<dbReference type="OrthoDB" id="144586at2"/>
<dbReference type="PANTHER" id="PTHR48171:SF1">
    <property type="entry name" value="VACUOLAR PROTEIN SORTING-ASSOCIATED PROTEIN 62"/>
    <property type="match status" value="1"/>
</dbReference>
<dbReference type="SUPFAM" id="SSF89372">
    <property type="entry name" value="Fucose-specific lectin"/>
    <property type="match status" value="1"/>
</dbReference>
<dbReference type="PANTHER" id="PTHR48171">
    <property type="entry name" value="DUF946 FAMILY PROTEIN"/>
    <property type="match status" value="1"/>
</dbReference>
<dbReference type="Proteomes" id="UP000067626">
    <property type="component" value="Chromosome"/>
</dbReference>
<dbReference type="InterPro" id="IPR009291">
    <property type="entry name" value="Vps62"/>
</dbReference>
<dbReference type="SUPFAM" id="SSF50405">
    <property type="entry name" value="Actin-crosslinking proteins"/>
    <property type="match status" value="2"/>
</dbReference>
<gene>
    <name evidence="1" type="ORF">CMC5_059710</name>
</gene>
<evidence type="ECO:0000313" key="1">
    <source>
        <dbReference type="EMBL" id="AKT41760.1"/>
    </source>
</evidence>
<dbReference type="STRING" id="52.CMC5_059710"/>
<organism evidence="1 2">
    <name type="scientific">Chondromyces crocatus</name>
    <dbReference type="NCBI Taxonomy" id="52"/>
    <lineage>
        <taxon>Bacteria</taxon>
        <taxon>Pseudomonadati</taxon>
        <taxon>Myxococcota</taxon>
        <taxon>Polyangia</taxon>
        <taxon>Polyangiales</taxon>
        <taxon>Polyangiaceae</taxon>
        <taxon>Chondromyces</taxon>
    </lineage>
</organism>
<dbReference type="Gene3D" id="2.120.10.70">
    <property type="entry name" value="Fucose-specific lectin"/>
    <property type="match status" value="1"/>
</dbReference>